<keyword evidence="2" id="KW-1185">Reference proteome</keyword>
<proteinExistence type="predicted"/>
<gene>
    <name evidence="1" type="ORF">SLS62_007197</name>
</gene>
<sequence length="119" mass="13413">MKESIRRATQLSKKAKDVRDELNILRTIASFQLAVQSRLANNAMKKEDLTAQYNLNDINELDKLASRIQGNVDTTLTLEESEIANFQAEVAVKQGRTLMVFTVVTILFVSIRLSSQDNI</sequence>
<evidence type="ECO:0000313" key="1">
    <source>
        <dbReference type="EMBL" id="KAK7750798.1"/>
    </source>
</evidence>
<dbReference type="EMBL" id="JAKJXP020000058">
    <property type="protein sequence ID" value="KAK7750798.1"/>
    <property type="molecule type" value="Genomic_DNA"/>
</dbReference>
<protein>
    <submittedName>
        <fullName evidence="1">Uncharacterized protein</fullName>
    </submittedName>
</protein>
<accession>A0AAN9YMC7</accession>
<dbReference type="Proteomes" id="UP001320420">
    <property type="component" value="Unassembled WGS sequence"/>
</dbReference>
<comment type="caution">
    <text evidence="1">The sequence shown here is derived from an EMBL/GenBank/DDBJ whole genome shotgun (WGS) entry which is preliminary data.</text>
</comment>
<dbReference type="AlphaFoldDB" id="A0AAN9YMC7"/>
<name>A0AAN9YMC7_9PEZI</name>
<organism evidence="1 2">
    <name type="scientific">Diatrype stigma</name>
    <dbReference type="NCBI Taxonomy" id="117547"/>
    <lineage>
        <taxon>Eukaryota</taxon>
        <taxon>Fungi</taxon>
        <taxon>Dikarya</taxon>
        <taxon>Ascomycota</taxon>
        <taxon>Pezizomycotina</taxon>
        <taxon>Sordariomycetes</taxon>
        <taxon>Xylariomycetidae</taxon>
        <taxon>Xylariales</taxon>
        <taxon>Diatrypaceae</taxon>
        <taxon>Diatrype</taxon>
    </lineage>
</organism>
<evidence type="ECO:0000313" key="2">
    <source>
        <dbReference type="Proteomes" id="UP001320420"/>
    </source>
</evidence>
<reference evidence="1 2" key="1">
    <citation type="submission" date="2024-02" db="EMBL/GenBank/DDBJ databases">
        <title>De novo assembly and annotation of 12 fungi associated with fruit tree decline syndrome in Ontario, Canada.</title>
        <authorList>
            <person name="Sulman M."/>
            <person name="Ellouze W."/>
            <person name="Ilyukhin E."/>
        </authorList>
    </citation>
    <scope>NUCLEOTIDE SEQUENCE [LARGE SCALE GENOMIC DNA]</scope>
    <source>
        <strain evidence="1 2">M11/M66-122</strain>
    </source>
</reference>